<feature type="transmembrane region" description="Helical" evidence="1">
    <location>
        <begin position="102"/>
        <end position="123"/>
    </location>
</feature>
<accession>A0A1G7M609</accession>
<keyword evidence="1" id="KW-0812">Transmembrane</keyword>
<organism evidence="2 3">
    <name type="scientific">Terriglobus roseus</name>
    <dbReference type="NCBI Taxonomy" id="392734"/>
    <lineage>
        <taxon>Bacteria</taxon>
        <taxon>Pseudomonadati</taxon>
        <taxon>Acidobacteriota</taxon>
        <taxon>Terriglobia</taxon>
        <taxon>Terriglobales</taxon>
        <taxon>Acidobacteriaceae</taxon>
        <taxon>Terriglobus</taxon>
    </lineage>
</organism>
<dbReference type="OrthoDB" id="120654at2"/>
<gene>
    <name evidence="2" type="ORF">SAMN05444167_2712</name>
</gene>
<protein>
    <submittedName>
        <fullName evidence="2">Uncharacterized protein</fullName>
    </submittedName>
</protein>
<dbReference type="RefSeq" id="WP_083345609.1">
    <property type="nucleotide sequence ID" value="NZ_LT629690.1"/>
</dbReference>
<evidence type="ECO:0000313" key="3">
    <source>
        <dbReference type="Proteomes" id="UP000182427"/>
    </source>
</evidence>
<reference evidence="2 3" key="1">
    <citation type="submission" date="2016-10" db="EMBL/GenBank/DDBJ databases">
        <authorList>
            <person name="de Groot N.N."/>
        </authorList>
    </citation>
    <scope>NUCLEOTIDE SEQUENCE [LARGE SCALE GENOMIC DNA]</scope>
    <source>
        <strain evidence="2 3">GAS232</strain>
    </source>
</reference>
<proteinExistence type="predicted"/>
<sequence>MTSRRVLLFDPAAQPSSWNQRIGASDFAVHYSSFPDGYVGAPYCDVLASAAEAEAYAQNYVTEHPQVRCRVYDAHGLVGAPLFEVAGKSYKGESNLSQFRRWGGSVLFVVGSILFSIDVFQDYRLLWPSTIGSRLAIPGALLLVTEGLVVLTARHNAKKKAAATS</sequence>
<evidence type="ECO:0000313" key="2">
    <source>
        <dbReference type="EMBL" id="SDF57207.1"/>
    </source>
</evidence>
<keyword evidence="1" id="KW-1133">Transmembrane helix</keyword>
<feature type="transmembrane region" description="Helical" evidence="1">
    <location>
        <begin position="135"/>
        <end position="153"/>
    </location>
</feature>
<dbReference type="Proteomes" id="UP000182427">
    <property type="component" value="Chromosome I"/>
</dbReference>
<dbReference type="AlphaFoldDB" id="A0A1G7M609"/>
<evidence type="ECO:0000256" key="1">
    <source>
        <dbReference type="SAM" id="Phobius"/>
    </source>
</evidence>
<keyword evidence="1" id="KW-0472">Membrane</keyword>
<keyword evidence="3" id="KW-1185">Reference proteome</keyword>
<name>A0A1G7M609_9BACT</name>
<dbReference type="EMBL" id="LT629690">
    <property type="protein sequence ID" value="SDF57207.1"/>
    <property type="molecule type" value="Genomic_DNA"/>
</dbReference>